<reference evidence="5" key="2">
    <citation type="submission" date="2019-10" db="EMBL/GenBank/DDBJ databases">
        <title>A de novo genome assembly of a pear dwarfing rootstock.</title>
        <authorList>
            <person name="Wang F."/>
            <person name="Wang J."/>
            <person name="Li S."/>
            <person name="Zhang Y."/>
            <person name="Fang M."/>
            <person name="Ma L."/>
            <person name="Zhao Y."/>
            <person name="Jiang S."/>
        </authorList>
    </citation>
    <scope>NUCLEOTIDE SEQUENCE [LARGE SCALE GENOMIC DNA]</scope>
</reference>
<dbReference type="InterPro" id="IPR013103">
    <property type="entry name" value="RVT_2"/>
</dbReference>
<evidence type="ECO:0000313" key="4">
    <source>
        <dbReference type="EMBL" id="KAB2602934.1"/>
    </source>
</evidence>
<feature type="domain" description="Reverse transcriptase Ty1/copia-type" evidence="2">
    <location>
        <begin position="363"/>
        <end position="414"/>
    </location>
</feature>
<dbReference type="Pfam" id="PF25597">
    <property type="entry name" value="SH3_retrovirus"/>
    <property type="match status" value="1"/>
</dbReference>
<evidence type="ECO:0000259" key="2">
    <source>
        <dbReference type="Pfam" id="PF07727"/>
    </source>
</evidence>
<organism evidence="4 5">
    <name type="scientific">Pyrus ussuriensis x Pyrus communis</name>
    <dbReference type="NCBI Taxonomy" id="2448454"/>
    <lineage>
        <taxon>Eukaryota</taxon>
        <taxon>Viridiplantae</taxon>
        <taxon>Streptophyta</taxon>
        <taxon>Embryophyta</taxon>
        <taxon>Tracheophyta</taxon>
        <taxon>Spermatophyta</taxon>
        <taxon>Magnoliopsida</taxon>
        <taxon>eudicotyledons</taxon>
        <taxon>Gunneridae</taxon>
        <taxon>Pentapetalae</taxon>
        <taxon>rosids</taxon>
        <taxon>fabids</taxon>
        <taxon>Rosales</taxon>
        <taxon>Rosaceae</taxon>
        <taxon>Amygdaloideae</taxon>
        <taxon>Maleae</taxon>
        <taxon>Pyrus</taxon>
    </lineage>
</organism>
<feature type="domain" description="Retroviral polymerase SH3-like" evidence="3">
    <location>
        <begin position="232"/>
        <end position="277"/>
    </location>
</feature>
<dbReference type="OrthoDB" id="1166717at2759"/>
<dbReference type="Pfam" id="PF07727">
    <property type="entry name" value="RVT_2"/>
    <property type="match status" value="1"/>
</dbReference>
<dbReference type="EMBL" id="SMOL01000695">
    <property type="protein sequence ID" value="KAB2602934.1"/>
    <property type="molecule type" value="Genomic_DNA"/>
</dbReference>
<dbReference type="PANTHER" id="PTHR34222:SF43">
    <property type="entry name" value="RETROTRANSPOSON GAG DOMAIN-CONTAINING PROTEIN"/>
    <property type="match status" value="1"/>
</dbReference>
<evidence type="ECO:0000259" key="3">
    <source>
        <dbReference type="Pfam" id="PF25597"/>
    </source>
</evidence>
<name>A0A5N5FXB6_9ROSA</name>
<reference evidence="4 5" key="3">
    <citation type="submission" date="2019-11" db="EMBL/GenBank/DDBJ databases">
        <title>A de novo genome assembly of a pear dwarfing rootstock.</title>
        <authorList>
            <person name="Wang F."/>
            <person name="Wang J."/>
            <person name="Li S."/>
            <person name="Zhang Y."/>
            <person name="Fang M."/>
            <person name="Ma L."/>
            <person name="Zhao Y."/>
            <person name="Jiang S."/>
        </authorList>
    </citation>
    <scope>NUCLEOTIDE SEQUENCE [LARGE SCALE GENOMIC DNA]</scope>
    <source>
        <strain evidence="4">S2</strain>
        <tissue evidence="4">Leaf</tissue>
    </source>
</reference>
<reference evidence="4 5" key="1">
    <citation type="submission" date="2019-09" db="EMBL/GenBank/DDBJ databases">
        <authorList>
            <person name="Ou C."/>
        </authorList>
    </citation>
    <scope>NUCLEOTIDE SEQUENCE [LARGE SCALE GENOMIC DNA]</scope>
    <source>
        <strain evidence="4">S2</strain>
        <tissue evidence="4">Leaf</tissue>
    </source>
</reference>
<comment type="caution">
    <text evidence="4">The sequence shown here is derived from an EMBL/GenBank/DDBJ whole genome shotgun (WGS) entry which is preliminary data.</text>
</comment>
<dbReference type="AlphaFoldDB" id="A0A5N5FXB6"/>
<evidence type="ECO:0000313" key="5">
    <source>
        <dbReference type="Proteomes" id="UP000327157"/>
    </source>
</evidence>
<dbReference type="InterPro" id="IPR057670">
    <property type="entry name" value="SH3_retrovirus"/>
</dbReference>
<dbReference type="CDD" id="cd09272">
    <property type="entry name" value="RNase_HI_RT_Ty1"/>
    <property type="match status" value="1"/>
</dbReference>
<feature type="region of interest" description="Disordered" evidence="1">
    <location>
        <begin position="98"/>
        <end position="151"/>
    </location>
</feature>
<proteinExistence type="predicted"/>
<gene>
    <name evidence="4" type="ORF">D8674_003939</name>
</gene>
<feature type="compositionally biased region" description="Polar residues" evidence="1">
    <location>
        <begin position="126"/>
        <end position="146"/>
    </location>
</feature>
<evidence type="ECO:0000256" key="1">
    <source>
        <dbReference type="SAM" id="MobiDB-lite"/>
    </source>
</evidence>
<dbReference type="PANTHER" id="PTHR34222">
    <property type="entry name" value="GAG_PRE-INTEGRS DOMAIN-CONTAINING PROTEIN"/>
    <property type="match status" value="1"/>
</dbReference>
<keyword evidence="5" id="KW-1185">Reference proteome</keyword>
<dbReference type="Proteomes" id="UP000327157">
    <property type="component" value="Chromosome 10"/>
</dbReference>
<protein>
    <submittedName>
        <fullName evidence="4">Uncharacterized protein</fullName>
    </submittedName>
</protein>
<accession>A0A5N5FXB6</accession>
<sequence length="476" mass="52502">MVCAVDLKTLREEIQIDRVYAFLAGLDDVFDKVRSDILRTQPLPSVEEVFSVVRREAQRHATMMGRSNTQGGLPSMAMISRPAVPDWFPELKKKLRAKERGAAGSSGGRASLAAATPTVQEAVPSPSASGQNLLTRTQGASSSDTGTMGHEIIGRGTKREGLYYVDDVVSGRANAVRASRSNLHCEVCILAKSHRASFPPSMNKRALPFELVHSDVWGPSPVVTSSGIKWFLDPCALRCVFVGFSPHQKGYKCYHPATRHMYVTMDVTFSESEYFYVPVSSSSDPQGESSSDDLKWLDLEGIPVVDAVHNGAVIIHAENDKSAIVADSSMQSGPFDVKNAFLHGNLEEEVYMDFPPGYSAGRNDMIITGDDCDEISRLQRNLAAEFEMKNLGDLKYFLGVEVARSSKADNPVQHDRTKHVEVDRHFIKEKLERKIVSIPFVKSEEQLADVLTHAVCSRRFDDSLVKLGMCDIYAPT</sequence>